<dbReference type="Pfam" id="PF00041">
    <property type="entry name" value="fn3"/>
    <property type="match status" value="2"/>
</dbReference>
<feature type="domain" description="Fibronectin type-III" evidence="14">
    <location>
        <begin position="485"/>
        <end position="581"/>
    </location>
</feature>
<organism evidence="15 16">
    <name type="scientific">Oryzias javanicus</name>
    <name type="common">Javanese ricefish</name>
    <name type="synonym">Aplocheilus javanicus</name>
    <dbReference type="NCBI Taxonomy" id="123683"/>
    <lineage>
        <taxon>Eukaryota</taxon>
        <taxon>Metazoa</taxon>
        <taxon>Chordata</taxon>
        <taxon>Craniata</taxon>
        <taxon>Vertebrata</taxon>
        <taxon>Euteleostomi</taxon>
        <taxon>Actinopterygii</taxon>
        <taxon>Neopterygii</taxon>
        <taxon>Teleostei</taxon>
        <taxon>Neoteleostei</taxon>
        <taxon>Acanthomorphata</taxon>
        <taxon>Ovalentaria</taxon>
        <taxon>Atherinomorphae</taxon>
        <taxon>Beloniformes</taxon>
        <taxon>Adrianichthyidae</taxon>
        <taxon>Oryziinae</taxon>
        <taxon>Oryzias</taxon>
    </lineage>
</organism>
<keyword evidence="7 11" id="KW-0472">Membrane</keyword>
<dbReference type="SMART" id="SM00409">
    <property type="entry name" value="IG"/>
    <property type="match status" value="4"/>
</dbReference>
<proteinExistence type="predicted"/>
<sequence>MLKQSPLKLRMALLLLQMFSTDAKMDIITSKQDFRVGEEILLLCKAGGEGDITWLKDGEDVDDEEIVQKVDETSSKVVIKKASLEDAGRYTCKCEFDNGHQDDIQVTLFVYEGPLFGSTTTYHEFLEGTDGNVPCLVTGKPAVDVQWFRDKQEIPSSGLSRLRKTPDNTLHIGKVRREDAGMYVCHAQIRGRPISKQLHVSIVVNAPPTVRLREEVQKVIAGPETNVSLLCLVDGLPKPIINWTLPVTFDPSHHRFNSDRSQLTINSVVRADFGEYICTATNKIAENSATFMLHVFEAPEVFVSADQHHVSQGESVSVSCNVSGHPEPELHWLNKQNGQTLDLTSGRVRVVDGVLEIDDMMPSDGGLYSCMAVSSSGNASRDVAIYTQPGPLHYLSVSPGPTSVLFSLKTLPVDGGTSIKSFVLQWKKNSEEKWNEMMVPVSDPLAITNLKPYTDYTVRLAALNGVGTGPFSEESSVRTQGIREPDSPVVSADEIKIEGNTFSVPLKQSDDGGSPLLHFQVRYKQDVEVDEWKEIQLQPDTNSVTLKDLAFGSDYQLEISAVNANGSSMPATFNFTIAERPVSNNLTKGSVVGIVMVIFLVVFLVVDATCCYRNRCGLLMSIAVKLFGQKIPGLKMLDGEDGTTKGEVKLKGIGTPRGSLQNSGVQTLRKEGDQLTEVTCDKAPLTKHEKTQISTVDA</sequence>
<evidence type="ECO:0000256" key="1">
    <source>
        <dbReference type="ARBA" id="ARBA00004167"/>
    </source>
</evidence>
<dbReference type="InterPro" id="IPR003961">
    <property type="entry name" value="FN3_dom"/>
</dbReference>
<evidence type="ECO:0000256" key="12">
    <source>
        <dbReference type="SAM" id="SignalP"/>
    </source>
</evidence>
<dbReference type="Pfam" id="PF13927">
    <property type="entry name" value="Ig_3"/>
    <property type="match status" value="2"/>
</dbReference>
<dbReference type="SMART" id="SM00408">
    <property type="entry name" value="IGc2"/>
    <property type="match status" value="4"/>
</dbReference>
<evidence type="ECO:0000256" key="11">
    <source>
        <dbReference type="SAM" id="Phobius"/>
    </source>
</evidence>
<dbReference type="CDD" id="cd00096">
    <property type="entry name" value="Ig"/>
    <property type="match status" value="1"/>
</dbReference>
<keyword evidence="4" id="KW-0677">Repeat</keyword>
<feature type="domain" description="Ig-like" evidence="13">
    <location>
        <begin position="208"/>
        <end position="290"/>
    </location>
</feature>
<comment type="subcellular location">
    <subcellularLocation>
        <location evidence="1">Membrane</location>
        <topology evidence="1">Single-pass membrane protein</topology>
    </subcellularLocation>
</comment>
<dbReference type="GO" id="GO:0030424">
    <property type="term" value="C:axon"/>
    <property type="evidence" value="ECO:0007669"/>
    <property type="project" value="TreeGrafter"/>
</dbReference>
<protein>
    <recommendedName>
        <fullName evidence="17">Neural cell adhesion molecule 3</fullName>
    </recommendedName>
</protein>
<reference evidence="15 16" key="1">
    <citation type="submission" date="2018-11" db="EMBL/GenBank/DDBJ databases">
        <authorList>
            <person name="Lopez-Roques C."/>
            <person name="Donnadieu C."/>
            <person name="Bouchez O."/>
            <person name="Klopp C."/>
            <person name="Cabau C."/>
            <person name="Zahm M."/>
        </authorList>
    </citation>
    <scope>NUCLEOTIDE SEQUENCE [LARGE SCALE GENOMIC DNA]</scope>
    <source>
        <strain evidence="15">RS831</strain>
        <tissue evidence="15">Whole body</tissue>
    </source>
</reference>
<keyword evidence="6 11" id="KW-1133">Transmembrane helix</keyword>
<evidence type="ECO:0000259" key="13">
    <source>
        <dbReference type="PROSITE" id="PS50835"/>
    </source>
</evidence>
<dbReference type="PANTHER" id="PTHR10075">
    <property type="entry name" value="BASIGIN RELATED"/>
    <property type="match status" value="1"/>
</dbReference>
<evidence type="ECO:0000256" key="5">
    <source>
        <dbReference type="ARBA" id="ARBA00022889"/>
    </source>
</evidence>
<evidence type="ECO:0000256" key="3">
    <source>
        <dbReference type="ARBA" id="ARBA00022729"/>
    </source>
</evidence>
<feature type="transmembrane region" description="Helical" evidence="11">
    <location>
        <begin position="591"/>
        <end position="612"/>
    </location>
</feature>
<evidence type="ECO:0000313" key="16">
    <source>
        <dbReference type="Proteomes" id="UP000283210"/>
    </source>
</evidence>
<dbReference type="AlphaFoldDB" id="A0A437CII8"/>
<dbReference type="InterPro" id="IPR003598">
    <property type="entry name" value="Ig_sub2"/>
</dbReference>
<evidence type="ECO:0000256" key="2">
    <source>
        <dbReference type="ARBA" id="ARBA00022692"/>
    </source>
</evidence>
<dbReference type="InterPro" id="IPR007110">
    <property type="entry name" value="Ig-like_dom"/>
</dbReference>
<evidence type="ECO:0000256" key="8">
    <source>
        <dbReference type="ARBA" id="ARBA00023157"/>
    </source>
</evidence>
<dbReference type="FunFam" id="2.60.40.10:FF:002118">
    <property type="entry name" value="Neural cell adhesion molecule 3"/>
    <property type="match status" value="1"/>
</dbReference>
<feature type="signal peptide" evidence="12">
    <location>
        <begin position="1"/>
        <end position="23"/>
    </location>
</feature>
<dbReference type="InterPro" id="IPR036116">
    <property type="entry name" value="FN3_sf"/>
</dbReference>
<accession>A0A437CII8</accession>
<dbReference type="Gene3D" id="2.60.40.10">
    <property type="entry name" value="Immunoglobulins"/>
    <property type="match status" value="6"/>
</dbReference>
<name>A0A437CII8_ORYJA</name>
<keyword evidence="5" id="KW-0130">Cell adhesion</keyword>
<evidence type="ECO:0000256" key="10">
    <source>
        <dbReference type="ARBA" id="ARBA00023319"/>
    </source>
</evidence>
<keyword evidence="2 11" id="KW-0812">Transmembrane</keyword>
<evidence type="ECO:0000256" key="6">
    <source>
        <dbReference type="ARBA" id="ARBA00022989"/>
    </source>
</evidence>
<dbReference type="PROSITE" id="PS50853">
    <property type="entry name" value="FN3"/>
    <property type="match status" value="2"/>
</dbReference>
<dbReference type="FunFam" id="2.60.40.10:FF:003312">
    <property type="entry name" value="Neural cell adhesion molecule 3"/>
    <property type="match status" value="1"/>
</dbReference>
<feature type="domain" description="Fibronectin type-III" evidence="14">
    <location>
        <begin position="388"/>
        <end position="482"/>
    </location>
</feature>
<dbReference type="InterPro" id="IPR009138">
    <property type="entry name" value="Neural_cell_adh"/>
</dbReference>
<dbReference type="CDD" id="cd00063">
    <property type="entry name" value="FN3"/>
    <property type="match status" value="2"/>
</dbReference>
<dbReference type="InterPro" id="IPR003599">
    <property type="entry name" value="Ig_sub"/>
</dbReference>
<dbReference type="PANTHER" id="PTHR10075:SF14">
    <property type="entry name" value="CELL ADHESION MOLECULE DSCAM2-RELATED"/>
    <property type="match status" value="1"/>
</dbReference>
<dbReference type="EMBL" id="CM012452">
    <property type="protein sequence ID" value="RVE62475.1"/>
    <property type="molecule type" value="Genomic_DNA"/>
</dbReference>
<keyword evidence="16" id="KW-1185">Reference proteome</keyword>
<feature type="domain" description="Ig-like" evidence="13">
    <location>
        <begin position="299"/>
        <end position="386"/>
    </location>
</feature>
<dbReference type="PROSITE" id="PS50835">
    <property type="entry name" value="IG_LIKE"/>
    <property type="match status" value="4"/>
</dbReference>
<keyword evidence="3 12" id="KW-0732">Signal</keyword>
<dbReference type="GO" id="GO:0070593">
    <property type="term" value="P:dendrite self-avoidance"/>
    <property type="evidence" value="ECO:0007669"/>
    <property type="project" value="TreeGrafter"/>
</dbReference>
<feature type="chain" id="PRO_5019475626" description="Neural cell adhesion molecule 3" evidence="12">
    <location>
        <begin position="24"/>
        <end position="698"/>
    </location>
</feature>
<dbReference type="FunFam" id="2.60.40.10:FF:001932">
    <property type="entry name" value="Neural cell adhesion molecule 1a"/>
    <property type="match status" value="1"/>
</dbReference>
<dbReference type="Pfam" id="PF07679">
    <property type="entry name" value="I-set"/>
    <property type="match status" value="2"/>
</dbReference>
<evidence type="ECO:0000256" key="7">
    <source>
        <dbReference type="ARBA" id="ARBA00023136"/>
    </source>
</evidence>
<keyword evidence="8" id="KW-1015">Disulfide bond</keyword>
<feature type="domain" description="Ig-like" evidence="13">
    <location>
        <begin position="23"/>
        <end position="107"/>
    </location>
</feature>
<feature type="domain" description="Ig-like" evidence="13">
    <location>
        <begin position="114"/>
        <end position="201"/>
    </location>
</feature>
<dbReference type="PRINTS" id="PR01838">
    <property type="entry name" value="NCAMFAMILY"/>
</dbReference>
<dbReference type="InterPro" id="IPR013783">
    <property type="entry name" value="Ig-like_fold"/>
</dbReference>
<dbReference type="Proteomes" id="UP000283210">
    <property type="component" value="Chromosome 16"/>
</dbReference>
<evidence type="ECO:0000313" key="15">
    <source>
        <dbReference type="EMBL" id="RVE62475.1"/>
    </source>
</evidence>
<dbReference type="GO" id="GO:0005886">
    <property type="term" value="C:plasma membrane"/>
    <property type="evidence" value="ECO:0007669"/>
    <property type="project" value="TreeGrafter"/>
</dbReference>
<evidence type="ECO:0008006" key="17">
    <source>
        <dbReference type="Google" id="ProtNLM"/>
    </source>
</evidence>
<dbReference type="SUPFAM" id="SSF48726">
    <property type="entry name" value="Immunoglobulin"/>
    <property type="match status" value="4"/>
</dbReference>
<dbReference type="GO" id="GO:0007411">
    <property type="term" value="P:axon guidance"/>
    <property type="evidence" value="ECO:0007669"/>
    <property type="project" value="TreeGrafter"/>
</dbReference>
<evidence type="ECO:0000259" key="14">
    <source>
        <dbReference type="PROSITE" id="PS50853"/>
    </source>
</evidence>
<dbReference type="InterPro" id="IPR013098">
    <property type="entry name" value="Ig_I-set"/>
</dbReference>
<evidence type="ECO:0000256" key="4">
    <source>
        <dbReference type="ARBA" id="ARBA00022737"/>
    </source>
</evidence>
<keyword evidence="10" id="KW-0393">Immunoglobulin domain</keyword>
<reference evidence="15 16" key="2">
    <citation type="submission" date="2019-01" db="EMBL/GenBank/DDBJ databases">
        <title>A chromosome length genome reference of the Java medaka (oryzias javanicus).</title>
        <authorList>
            <person name="Herpin A."/>
            <person name="Takehana Y."/>
            <person name="Naruse K."/>
            <person name="Ansai S."/>
            <person name="Kawaguchi M."/>
        </authorList>
    </citation>
    <scope>NUCLEOTIDE SEQUENCE [LARGE SCALE GENOMIC DNA]</scope>
    <source>
        <strain evidence="15">RS831</strain>
        <tissue evidence="15">Whole body</tissue>
    </source>
</reference>
<gene>
    <name evidence="15" type="ORF">OJAV_G00157360</name>
</gene>
<dbReference type="SUPFAM" id="SSF49265">
    <property type="entry name" value="Fibronectin type III"/>
    <property type="match status" value="1"/>
</dbReference>
<dbReference type="InterPro" id="IPR036179">
    <property type="entry name" value="Ig-like_dom_sf"/>
</dbReference>
<dbReference type="GO" id="GO:0007156">
    <property type="term" value="P:homophilic cell adhesion via plasma membrane adhesion molecules"/>
    <property type="evidence" value="ECO:0007669"/>
    <property type="project" value="TreeGrafter"/>
</dbReference>
<evidence type="ECO:0000256" key="9">
    <source>
        <dbReference type="ARBA" id="ARBA00023180"/>
    </source>
</evidence>
<dbReference type="FunFam" id="2.60.40.10:FF:000032">
    <property type="entry name" value="palladin isoform X1"/>
    <property type="match status" value="1"/>
</dbReference>
<dbReference type="SMART" id="SM00060">
    <property type="entry name" value="FN3"/>
    <property type="match status" value="2"/>
</dbReference>
<dbReference type="GO" id="GO:0098632">
    <property type="term" value="F:cell-cell adhesion mediator activity"/>
    <property type="evidence" value="ECO:0007669"/>
    <property type="project" value="TreeGrafter"/>
</dbReference>
<keyword evidence="9" id="KW-0325">Glycoprotein</keyword>
<dbReference type="OrthoDB" id="504170at2759"/>